<feature type="signal peptide" evidence="11">
    <location>
        <begin position="1"/>
        <end position="22"/>
    </location>
</feature>
<dbReference type="PANTHER" id="PTHR43722:SF1">
    <property type="entry name" value="PROLINE IMINOPEPTIDASE"/>
    <property type="match status" value="1"/>
</dbReference>
<gene>
    <name evidence="13" type="ORF">E4L96_01405</name>
</gene>
<feature type="chain" id="PRO_5021320628" description="Proline iminopeptidase" evidence="11">
    <location>
        <begin position="23"/>
        <end position="371"/>
    </location>
</feature>
<dbReference type="InterPro" id="IPR002410">
    <property type="entry name" value="Peptidase_S33"/>
</dbReference>
<dbReference type="EC" id="3.4.11.5" evidence="4"/>
<feature type="domain" description="AB hydrolase-1" evidence="12">
    <location>
        <begin position="74"/>
        <end position="348"/>
    </location>
</feature>
<organism evidence="13 14">
    <name type="scientific">Zemynaea arenosa</name>
    <dbReference type="NCBI Taxonomy" id="2561931"/>
    <lineage>
        <taxon>Bacteria</taxon>
        <taxon>Pseudomonadati</taxon>
        <taxon>Pseudomonadota</taxon>
        <taxon>Betaproteobacteria</taxon>
        <taxon>Burkholderiales</taxon>
        <taxon>Oxalobacteraceae</taxon>
        <taxon>Telluria group</taxon>
        <taxon>Zemynaea</taxon>
    </lineage>
</organism>
<dbReference type="InterPro" id="IPR005944">
    <property type="entry name" value="Pro_iminopeptidase"/>
</dbReference>
<evidence type="ECO:0000256" key="2">
    <source>
        <dbReference type="ARBA" id="ARBA00004496"/>
    </source>
</evidence>
<dbReference type="GO" id="GO:0004177">
    <property type="term" value="F:aminopeptidase activity"/>
    <property type="evidence" value="ECO:0007669"/>
    <property type="project" value="UniProtKB-KW"/>
</dbReference>
<name>A0A4Y9SVW1_9BURK</name>
<dbReference type="EMBL" id="SPVF01000016">
    <property type="protein sequence ID" value="TFW29489.1"/>
    <property type="molecule type" value="Genomic_DNA"/>
</dbReference>
<evidence type="ECO:0000256" key="4">
    <source>
        <dbReference type="ARBA" id="ARBA00012568"/>
    </source>
</evidence>
<evidence type="ECO:0000259" key="12">
    <source>
        <dbReference type="Pfam" id="PF00561"/>
    </source>
</evidence>
<keyword evidence="14" id="KW-1185">Reference proteome</keyword>
<evidence type="ECO:0000256" key="8">
    <source>
        <dbReference type="ARBA" id="ARBA00022670"/>
    </source>
</evidence>
<protein>
    <recommendedName>
        <fullName evidence="5">Proline iminopeptidase</fullName>
        <ecNumber evidence="4">3.4.11.5</ecNumber>
    </recommendedName>
    <alternativeName>
        <fullName evidence="10">Prolyl aminopeptidase</fullName>
    </alternativeName>
</protein>
<evidence type="ECO:0000256" key="5">
    <source>
        <dbReference type="ARBA" id="ARBA00021843"/>
    </source>
</evidence>
<evidence type="ECO:0000256" key="10">
    <source>
        <dbReference type="ARBA" id="ARBA00029605"/>
    </source>
</evidence>
<evidence type="ECO:0000256" key="3">
    <source>
        <dbReference type="ARBA" id="ARBA00010088"/>
    </source>
</evidence>
<proteinExistence type="inferred from homology"/>
<dbReference type="PANTHER" id="PTHR43722">
    <property type="entry name" value="PROLINE IMINOPEPTIDASE"/>
    <property type="match status" value="1"/>
</dbReference>
<evidence type="ECO:0000313" key="13">
    <source>
        <dbReference type="EMBL" id="TFW29489.1"/>
    </source>
</evidence>
<comment type="catalytic activity">
    <reaction evidence="1">
        <text>Release of N-terminal proline from a peptide.</text>
        <dbReference type="EC" id="3.4.11.5"/>
    </reaction>
</comment>
<evidence type="ECO:0000256" key="11">
    <source>
        <dbReference type="SAM" id="SignalP"/>
    </source>
</evidence>
<dbReference type="Gene3D" id="3.40.50.1820">
    <property type="entry name" value="alpha/beta hydrolase"/>
    <property type="match status" value="1"/>
</dbReference>
<evidence type="ECO:0000256" key="7">
    <source>
        <dbReference type="ARBA" id="ARBA00022490"/>
    </source>
</evidence>
<comment type="similarity">
    <text evidence="3">Belongs to the peptidase S33 family.</text>
</comment>
<dbReference type="OrthoDB" id="9796770at2"/>
<evidence type="ECO:0000313" key="14">
    <source>
        <dbReference type="Proteomes" id="UP000298438"/>
    </source>
</evidence>
<reference evidence="13 14" key="1">
    <citation type="submission" date="2019-03" db="EMBL/GenBank/DDBJ databases">
        <title>Draft Genome Sequence of Massilia arenosa sp. nov., a Novel Massilia Species Isolated from a Sandy-loam Maize Soil.</title>
        <authorList>
            <person name="Raths R."/>
            <person name="Peta V."/>
            <person name="Bucking H."/>
        </authorList>
    </citation>
    <scope>NUCLEOTIDE SEQUENCE [LARGE SCALE GENOMIC DNA]</scope>
    <source>
        <strain evidence="13 14">MC02</strain>
    </source>
</reference>
<evidence type="ECO:0000256" key="6">
    <source>
        <dbReference type="ARBA" id="ARBA00022438"/>
    </source>
</evidence>
<evidence type="ECO:0000256" key="1">
    <source>
        <dbReference type="ARBA" id="ARBA00001585"/>
    </source>
</evidence>
<accession>A0A4Y9SVW1</accession>
<keyword evidence="9 13" id="KW-0378">Hydrolase</keyword>
<dbReference type="SUPFAM" id="SSF53474">
    <property type="entry name" value="alpha/beta-Hydrolases"/>
    <property type="match status" value="1"/>
</dbReference>
<dbReference type="AlphaFoldDB" id="A0A4Y9SVW1"/>
<dbReference type="GO" id="GO:0006508">
    <property type="term" value="P:proteolysis"/>
    <property type="evidence" value="ECO:0007669"/>
    <property type="project" value="UniProtKB-KW"/>
</dbReference>
<evidence type="ECO:0000256" key="9">
    <source>
        <dbReference type="ARBA" id="ARBA00022801"/>
    </source>
</evidence>
<dbReference type="Proteomes" id="UP000298438">
    <property type="component" value="Unassembled WGS sequence"/>
</dbReference>
<keyword evidence="6" id="KW-0031">Aminopeptidase</keyword>
<sequence>MVRIASTFAALAACVISTAALAEPAPTLTRSTFTDVVRELRHIVTPQGVERLEAVRIGGIDQYLSIRGADRRNPVLLIVHGGPGFPTMPMAWMNTRGLEEYFTVVHWDQRGAGKTYLLNDPKSVAATMQPERFVDDAEELVSWLRKDLHKEKVFVLGTSWGSYIGLELARRKPQWLHAYIGMGQAVDSPESERRGYAFALDAARRAGNRQAIAELESIAPYAAPGKTIELKDIALERKWSDHFGGVMAYRTGQIDGIAARLSPDYADADARRVYEGNGYSQDFLFSPVLRLDFQHVKVLQCPLIILAGRHDRSVNSNVAHEWFERVQAPRKQFVWFENSAHEIMSEEPGKLLLTLVQSARPLAAAAGDVAP</sequence>
<comment type="subcellular location">
    <subcellularLocation>
        <location evidence="2">Cytoplasm</location>
    </subcellularLocation>
</comment>
<keyword evidence="8" id="KW-0645">Protease</keyword>
<dbReference type="InterPro" id="IPR000073">
    <property type="entry name" value="AB_hydrolase_1"/>
</dbReference>
<comment type="caution">
    <text evidence="13">The sequence shown here is derived from an EMBL/GenBank/DDBJ whole genome shotgun (WGS) entry which is preliminary data.</text>
</comment>
<keyword evidence="7" id="KW-0963">Cytoplasm</keyword>
<dbReference type="PRINTS" id="PR00793">
    <property type="entry name" value="PROAMNOPTASE"/>
</dbReference>
<keyword evidence="11" id="KW-0732">Signal</keyword>
<dbReference type="GO" id="GO:0005737">
    <property type="term" value="C:cytoplasm"/>
    <property type="evidence" value="ECO:0007669"/>
    <property type="project" value="UniProtKB-SubCell"/>
</dbReference>
<dbReference type="Pfam" id="PF00561">
    <property type="entry name" value="Abhydrolase_1"/>
    <property type="match status" value="1"/>
</dbReference>
<dbReference type="InterPro" id="IPR029058">
    <property type="entry name" value="AB_hydrolase_fold"/>
</dbReference>